<sequence>MVQRRWPKSLAILCCLALPNLSWGGTTLTLWNIHDAHEYIERISKEYFEQQDIEIEVSTYLLEPMKTELLARKGRSSMPDMLIVPADFLGMHVELDFIPLDDSWSLNLINDSARQSANLNNTYYGLPLLQGNHLMLYYNKQWVKTPAKNWQAMFDQQSKLAKQGVETIVWEYDQMFWFMPFYGAFGGNPVIDGDVNLDNPAMVSALDAYKNLYDKGLVRRDCDNYCAESSFKAGKQAYVITGDWALSDFSEALGENLGIAELPAIGELKLVPMSSSYVLVVPGQVDGARLAEIKKYAQHLVSYETQIETYNETKLLPTNAQAFDQVSKNSSGLDREILNQFAQGQGMPIDPAMGIAWEVMTHSFRRFMDQGFSAWRTAKYMQQLADKVSKQRAEE</sequence>
<dbReference type="GO" id="GO:0055052">
    <property type="term" value="C:ATP-binding cassette (ABC) transporter complex, substrate-binding subunit-containing"/>
    <property type="evidence" value="ECO:0007669"/>
    <property type="project" value="TreeGrafter"/>
</dbReference>
<dbReference type="PANTHER" id="PTHR30061:SF50">
    <property type="entry name" value="MALTOSE_MALTODEXTRIN-BINDING PERIPLASMIC PROTEIN"/>
    <property type="match status" value="1"/>
</dbReference>
<keyword evidence="3 4" id="KW-0732">Signal</keyword>
<name>A0A420E6L2_9ALTE</name>
<comment type="caution">
    <text evidence="5">The sequence shown here is derived from an EMBL/GenBank/DDBJ whole genome shotgun (WGS) entry which is preliminary data.</text>
</comment>
<feature type="chain" id="PRO_5019405309" evidence="4">
    <location>
        <begin position="25"/>
        <end position="395"/>
    </location>
</feature>
<dbReference type="Proteomes" id="UP000286482">
    <property type="component" value="Unassembled WGS sequence"/>
</dbReference>
<dbReference type="PANTHER" id="PTHR30061">
    <property type="entry name" value="MALTOSE-BINDING PERIPLASMIC PROTEIN"/>
    <property type="match status" value="1"/>
</dbReference>
<feature type="signal peptide" evidence="4">
    <location>
        <begin position="1"/>
        <end position="24"/>
    </location>
</feature>
<dbReference type="InterPro" id="IPR006059">
    <property type="entry name" value="SBP"/>
</dbReference>
<gene>
    <name evidence="5" type="ORF">DBZ36_19635</name>
</gene>
<evidence type="ECO:0000313" key="5">
    <source>
        <dbReference type="EMBL" id="RKF13271.1"/>
    </source>
</evidence>
<keyword evidence="6" id="KW-1185">Reference proteome</keyword>
<accession>A0A420E6L2</accession>
<evidence type="ECO:0000256" key="4">
    <source>
        <dbReference type="SAM" id="SignalP"/>
    </source>
</evidence>
<evidence type="ECO:0000256" key="2">
    <source>
        <dbReference type="ARBA" id="ARBA00022448"/>
    </source>
</evidence>
<dbReference type="GO" id="GO:1901982">
    <property type="term" value="F:maltose binding"/>
    <property type="evidence" value="ECO:0007669"/>
    <property type="project" value="TreeGrafter"/>
</dbReference>
<evidence type="ECO:0000256" key="1">
    <source>
        <dbReference type="ARBA" id="ARBA00008520"/>
    </source>
</evidence>
<dbReference type="SUPFAM" id="SSF53850">
    <property type="entry name" value="Periplasmic binding protein-like II"/>
    <property type="match status" value="1"/>
</dbReference>
<dbReference type="AlphaFoldDB" id="A0A420E6L2"/>
<evidence type="ECO:0000313" key="6">
    <source>
        <dbReference type="Proteomes" id="UP000286482"/>
    </source>
</evidence>
<protein>
    <submittedName>
        <fullName evidence="5">Extracellular solute-binding protein</fullName>
    </submittedName>
</protein>
<dbReference type="GO" id="GO:0042956">
    <property type="term" value="P:maltodextrin transmembrane transport"/>
    <property type="evidence" value="ECO:0007669"/>
    <property type="project" value="TreeGrafter"/>
</dbReference>
<dbReference type="Pfam" id="PF13416">
    <property type="entry name" value="SBP_bac_8"/>
    <property type="match status" value="1"/>
</dbReference>
<proteinExistence type="inferred from homology"/>
<dbReference type="GO" id="GO:0015768">
    <property type="term" value="P:maltose transport"/>
    <property type="evidence" value="ECO:0007669"/>
    <property type="project" value="TreeGrafter"/>
</dbReference>
<evidence type="ECO:0000256" key="3">
    <source>
        <dbReference type="ARBA" id="ARBA00022729"/>
    </source>
</evidence>
<dbReference type="EMBL" id="RAQO01000012">
    <property type="protein sequence ID" value="RKF13271.1"/>
    <property type="molecule type" value="Genomic_DNA"/>
</dbReference>
<reference evidence="5 6" key="1">
    <citation type="submission" date="2018-09" db="EMBL/GenBank/DDBJ databases">
        <authorList>
            <person name="Wang Z."/>
        </authorList>
    </citation>
    <scope>NUCLEOTIDE SEQUENCE [LARGE SCALE GENOMIC DNA]</scope>
    <source>
        <strain evidence="5 6">ALS 81</strain>
    </source>
</reference>
<dbReference type="Gene3D" id="3.40.190.10">
    <property type="entry name" value="Periplasmic binding protein-like II"/>
    <property type="match status" value="2"/>
</dbReference>
<organism evidence="5 6">
    <name type="scientific">Alginatibacterium sediminis</name>
    <dbReference type="NCBI Taxonomy" id="2164068"/>
    <lineage>
        <taxon>Bacteria</taxon>
        <taxon>Pseudomonadati</taxon>
        <taxon>Pseudomonadota</taxon>
        <taxon>Gammaproteobacteria</taxon>
        <taxon>Alteromonadales</taxon>
        <taxon>Alteromonadaceae</taxon>
        <taxon>Alginatibacterium</taxon>
    </lineage>
</organism>
<keyword evidence="2" id="KW-0813">Transport</keyword>
<comment type="similarity">
    <text evidence="1">Belongs to the bacterial solute-binding protein 1 family.</text>
</comment>